<feature type="transmembrane region" description="Helical" evidence="2">
    <location>
        <begin position="271"/>
        <end position="291"/>
    </location>
</feature>
<evidence type="ECO:0000256" key="1">
    <source>
        <dbReference type="SAM" id="MobiDB-lite"/>
    </source>
</evidence>
<feature type="transmembrane region" description="Helical" evidence="2">
    <location>
        <begin position="194"/>
        <end position="213"/>
    </location>
</feature>
<evidence type="ECO:0000313" key="4">
    <source>
        <dbReference type="Proteomes" id="UP000655044"/>
    </source>
</evidence>
<evidence type="ECO:0008006" key="5">
    <source>
        <dbReference type="Google" id="ProtNLM"/>
    </source>
</evidence>
<evidence type="ECO:0000256" key="2">
    <source>
        <dbReference type="SAM" id="Phobius"/>
    </source>
</evidence>
<keyword evidence="4" id="KW-1185">Reference proteome</keyword>
<keyword evidence="2" id="KW-1133">Transmembrane helix</keyword>
<feature type="transmembrane region" description="Helical" evidence="2">
    <location>
        <begin position="303"/>
        <end position="322"/>
    </location>
</feature>
<feature type="transmembrane region" description="Helical" evidence="2">
    <location>
        <begin position="62"/>
        <end position="82"/>
    </location>
</feature>
<keyword evidence="2" id="KW-0812">Transmembrane</keyword>
<name>A0A8J3RYN9_PLARO</name>
<protein>
    <recommendedName>
        <fullName evidence="5">Serine active site containing 1-like protein</fullName>
    </recommendedName>
</protein>
<gene>
    <name evidence="3" type="ORF">Pro02_38590</name>
</gene>
<dbReference type="RefSeq" id="WP_229803157.1">
    <property type="nucleotide sequence ID" value="NZ_BMQP01000014.1"/>
</dbReference>
<feature type="transmembrane region" description="Helical" evidence="2">
    <location>
        <begin position="12"/>
        <end position="32"/>
    </location>
</feature>
<reference evidence="3" key="1">
    <citation type="submission" date="2021-01" db="EMBL/GenBank/DDBJ databases">
        <title>Whole genome shotgun sequence of Planobispora rosea NBRC 15558.</title>
        <authorList>
            <person name="Komaki H."/>
            <person name="Tamura T."/>
        </authorList>
    </citation>
    <scope>NUCLEOTIDE SEQUENCE</scope>
    <source>
        <strain evidence="3">NBRC 15558</strain>
    </source>
</reference>
<dbReference type="Proteomes" id="UP000655044">
    <property type="component" value="Unassembled WGS sequence"/>
</dbReference>
<dbReference type="EMBL" id="BOOI01000035">
    <property type="protein sequence ID" value="GIH85451.1"/>
    <property type="molecule type" value="Genomic_DNA"/>
</dbReference>
<dbReference type="AlphaFoldDB" id="A0A8J3RYN9"/>
<accession>A0A8J3RYN9</accession>
<organism evidence="3 4">
    <name type="scientific">Planobispora rosea</name>
    <dbReference type="NCBI Taxonomy" id="35762"/>
    <lineage>
        <taxon>Bacteria</taxon>
        <taxon>Bacillati</taxon>
        <taxon>Actinomycetota</taxon>
        <taxon>Actinomycetes</taxon>
        <taxon>Streptosporangiales</taxon>
        <taxon>Streptosporangiaceae</taxon>
        <taxon>Planobispora</taxon>
    </lineage>
</organism>
<feature type="region of interest" description="Disordered" evidence="1">
    <location>
        <begin position="332"/>
        <end position="354"/>
    </location>
</feature>
<keyword evidence="2" id="KW-0472">Membrane</keyword>
<feature type="transmembrane region" description="Helical" evidence="2">
    <location>
        <begin position="94"/>
        <end position="114"/>
    </location>
</feature>
<evidence type="ECO:0000313" key="3">
    <source>
        <dbReference type="EMBL" id="GIH85451.1"/>
    </source>
</evidence>
<sequence>MLNDSGERGAHRALVIGIAASAVLTGMVWLLGQRLHGIRLLPDQGAAWYYWKLPEPTAWSRASAWLGYAAHQAAIWGLIYYAQTRVRRYTSGLHTVNVVALAVNFAFVLLHTLQTHLFYDGLAQDVSIFSSQGSVVLLLVVVLLMENRRRGLFLGRPAPIGAEVTGFARKYHGYLFSWAAVYTFWYHPMEATSGHLIGFFYMFLLLLQGSLFLTRAHTDRRWTFTLEIMVAVHGTLVAVMTSGPGGAWPMFLFGFLGVFLVTQMHGLGLSAAVRWLLAAAYAGAVLVVYGARGLGSAHEIVRIPAIEYLLVAVVAVLIWLGLRTSRLLTGAEPPVSRRGPGRPGEPRRTRSGGP</sequence>
<feature type="transmembrane region" description="Helical" evidence="2">
    <location>
        <begin position="171"/>
        <end position="188"/>
    </location>
</feature>
<feature type="transmembrane region" description="Helical" evidence="2">
    <location>
        <begin position="126"/>
        <end position="145"/>
    </location>
</feature>
<comment type="caution">
    <text evidence="3">The sequence shown here is derived from an EMBL/GenBank/DDBJ whole genome shotgun (WGS) entry which is preliminary data.</text>
</comment>
<proteinExistence type="predicted"/>